<dbReference type="GO" id="GO:0017061">
    <property type="term" value="F:S-methyl-5-thioadenosine phosphorylase activity"/>
    <property type="evidence" value="ECO:0007669"/>
    <property type="project" value="InterPro"/>
</dbReference>
<evidence type="ECO:0000313" key="5">
    <source>
        <dbReference type="Proteomes" id="UP000887565"/>
    </source>
</evidence>
<keyword evidence="1" id="KW-0328">Glycosyltransferase</keyword>
<dbReference type="PANTHER" id="PTHR42679">
    <property type="entry name" value="S-METHYL-5'-THIOADENOSINE PHOSPHORYLASE"/>
    <property type="match status" value="1"/>
</dbReference>
<name>A0A915I5Q1_ROMCU</name>
<dbReference type="GO" id="GO:0006166">
    <property type="term" value="P:purine ribonucleoside salvage"/>
    <property type="evidence" value="ECO:0007669"/>
    <property type="project" value="UniProtKB-KW"/>
</dbReference>
<dbReference type="Gene3D" id="3.40.50.1580">
    <property type="entry name" value="Nucleoside phosphorylase domain"/>
    <property type="match status" value="1"/>
</dbReference>
<reference evidence="6" key="1">
    <citation type="submission" date="2022-11" db="UniProtKB">
        <authorList>
            <consortium name="WormBaseParasite"/>
        </authorList>
    </citation>
    <scope>IDENTIFICATION</scope>
</reference>
<dbReference type="InterPro" id="IPR000845">
    <property type="entry name" value="Nucleoside_phosphorylase_d"/>
</dbReference>
<proteinExistence type="predicted"/>
<accession>A0A915I5Q1</accession>
<protein>
    <submittedName>
        <fullName evidence="6">Nucleoside phosphorylase domain-containing protein</fullName>
    </submittedName>
</protein>
<feature type="domain" description="Nucleoside phosphorylase" evidence="4">
    <location>
        <begin position="4"/>
        <end position="100"/>
    </location>
</feature>
<keyword evidence="5" id="KW-1185">Reference proteome</keyword>
<dbReference type="AlphaFoldDB" id="A0A915I5Q1"/>
<keyword evidence="3" id="KW-0660">Purine salvage</keyword>
<dbReference type="OMA" id="SARRMCH"/>
<evidence type="ECO:0000256" key="2">
    <source>
        <dbReference type="ARBA" id="ARBA00022679"/>
    </source>
</evidence>
<dbReference type="PANTHER" id="PTHR42679:SF2">
    <property type="entry name" value="S-METHYL-5'-THIOADENOSINE PHOSPHORYLASE"/>
    <property type="match status" value="1"/>
</dbReference>
<evidence type="ECO:0000259" key="4">
    <source>
        <dbReference type="Pfam" id="PF01048"/>
    </source>
</evidence>
<keyword evidence="2" id="KW-0808">Transferase</keyword>
<dbReference type="WBParaSite" id="nRc.2.0.1.t09096-RA">
    <property type="protein sequence ID" value="nRc.2.0.1.t09096-RA"/>
    <property type="gene ID" value="nRc.2.0.1.g09096"/>
</dbReference>
<dbReference type="Pfam" id="PF01048">
    <property type="entry name" value="PNP_UDP_1"/>
    <property type="match status" value="1"/>
</dbReference>
<sequence length="168" mass="19197">ILIDSATELSIKHHKFGTVVCIEGPRFSTKAESLMFKSWGAHIIGMTQVPEVCLAKELGLFYAAIALATDYDSWREDVNEVDVESVLDVFRAHSRKTVELLKVAVCRLAEKNWTEHTKKLEAKKRLNTVNSNGTERKFPFRLVTLCRFYSVPIRRKRQIMVKKAIMGV</sequence>
<dbReference type="InterPro" id="IPR035994">
    <property type="entry name" value="Nucleoside_phosphorylase_sf"/>
</dbReference>
<dbReference type="InterPro" id="IPR010044">
    <property type="entry name" value="MTAP"/>
</dbReference>
<evidence type="ECO:0000256" key="3">
    <source>
        <dbReference type="ARBA" id="ARBA00022726"/>
    </source>
</evidence>
<dbReference type="GO" id="GO:0019509">
    <property type="term" value="P:L-methionine salvage from methylthioadenosine"/>
    <property type="evidence" value="ECO:0007669"/>
    <property type="project" value="TreeGrafter"/>
</dbReference>
<dbReference type="SUPFAM" id="SSF53167">
    <property type="entry name" value="Purine and uridine phosphorylases"/>
    <property type="match status" value="1"/>
</dbReference>
<evidence type="ECO:0000313" key="6">
    <source>
        <dbReference type="WBParaSite" id="nRc.2.0.1.t09096-RA"/>
    </source>
</evidence>
<dbReference type="GO" id="GO:0005829">
    <property type="term" value="C:cytosol"/>
    <property type="evidence" value="ECO:0007669"/>
    <property type="project" value="TreeGrafter"/>
</dbReference>
<dbReference type="Proteomes" id="UP000887565">
    <property type="component" value="Unplaced"/>
</dbReference>
<organism evidence="5 6">
    <name type="scientific">Romanomermis culicivorax</name>
    <name type="common">Nematode worm</name>
    <dbReference type="NCBI Taxonomy" id="13658"/>
    <lineage>
        <taxon>Eukaryota</taxon>
        <taxon>Metazoa</taxon>
        <taxon>Ecdysozoa</taxon>
        <taxon>Nematoda</taxon>
        <taxon>Enoplea</taxon>
        <taxon>Dorylaimia</taxon>
        <taxon>Mermithida</taxon>
        <taxon>Mermithoidea</taxon>
        <taxon>Mermithidae</taxon>
        <taxon>Romanomermis</taxon>
    </lineage>
</organism>
<evidence type="ECO:0000256" key="1">
    <source>
        <dbReference type="ARBA" id="ARBA00022676"/>
    </source>
</evidence>